<organism evidence="2 3">
    <name type="scientific">Coprinellus micaceus</name>
    <name type="common">Glistening ink-cap mushroom</name>
    <name type="synonym">Coprinus micaceus</name>
    <dbReference type="NCBI Taxonomy" id="71717"/>
    <lineage>
        <taxon>Eukaryota</taxon>
        <taxon>Fungi</taxon>
        <taxon>Dikarya</taxon>
        <taxon>Basidiomycota</taxon>
        <taxon>Agaricomycotina</taxon>
        <taxon>Agaricomycetes</taxon>
        <taxon>Agaricomycetidae</taxon>
        <taxon>Agaricales</taxon>
        <taxon>Agaricineae</taxon>
        <taxon>Psathyrellaceae</taxon>
        <taxon>Coprinellus</taxon>
    </lineage>
</organism>
<reference evidence="2 3" key="1">
    <citation type="journal article" date="2019" name="Nat. Ecol. Evol.">
        <title>Megaphylogeny resolves global patterns of mushroom evolution.</title>
        <authorList>
            <person name="Varga T."/>
            <person name="Krizsan K."/>
            <person name="Foldi C."/>
            <person name="Dima B."/>
            <person name="Sanchez-Garcia M."/>
            <person name="Sanchez-Ramirez S."/>
            <person name="Szollosi G.J."/>
            <person name="Szarkandi J.G."/>
            <person name="Papp V."/>
            <person name="Albert L."/>
            <person name="Andreopoulos W."/>
            <person name="Angelini C."/>
            <person name="Antonin V."/>
            <person name="Barry K.W."/>
            <person name="Bougher N.L."/>
            <person name="Buchanan P."/>
            <person name="Buyck B."/>
            <person name="Bense V."/>
            <person name="Catcheside P."/>
            <person name="Chovatia M."/>
            <person name="Cooper J."/>
            <person name="Damon W."/>
            <person name="Desjardin D."/>
            <person name="Finy P."/>
            <person name="Geml J."/>
            <person name="Haridas S."/>
            <person name="Hughes K."/>
            <person name="Justo A."/>
            <person name="Karasinski D."/>
            <person name="Kautmanova I."/>
            <person name="Kiss B."/>
            <person name="Kocsube S."/>
            <person name="Kotiranta H."/>
            <person name="LaButti K.M."/>
            <person name="Lechner B.E."/>
            <person name="Liimatainen K."/>
            <person name="Lipzen A."/>
            <person name="Lukacs Z."/>
            <person name="Mihaltcheva S."/>
            <person name="Morgado L.N."/>
            <person name="Niskanen T."/>
            <person name="Noordeloos M.E."/>
            <person name="Ohm R.A."/>
            <person name="Ortiz-Santana B."/>
            <person name="Ovrebo C."/>
            <person name="Racz N."/>
            <person name="Riley R."/>
            <person name="Savchenko A."/>
            <person name="Shiryaev A."/>
            <person name="Soop K."/>
            <person name="Spirin V."/>
            <person name="Szebenyi C."/>
            <person name="Tomsovsky M."/>
            <person name="Tulloss R.E."/>
            <person name="Uehling J."/>
            <person name="Grigoriev I.V."/>
            <person name="Vagvolgyi C."/>
            <person name="Papp T."/>
            <person name="Martin F.M."/>
            <person name="Miettinen O."/>
            <person name="Hibbett D.S."/>
            <person name="Nagy L.G."/>
        </authorList>
    </citation>
    <scope>NUCLEOTIDE SEQUENCE [LARGE SCALE GENOMIC DNA]</scope>
    <source>
        <strain evidence="2 3">FP101781</strain>
    </source>
</reference>
<evidence type="ECO:0000256" key="1">
    <source>
        <dbReference type="SAM" id="MobiDB-lite"/>
    </source>
</evidence>
<dbReference type="EMBL" id="QPFP01000311">
    <property type="protein sequence ID" value="TEB17143.1"/>
    <property type="molecule type" value="Genomic_DNA"/>
</dbReference>
<name>A0A4Y7S786_COPMI</name>
<keyword evidence="3" id="KW-1185">Reference proteome</keyword>
<feature type="region of interest" description="Disordered" evidence="1">
    <location>
        <begin position="380"/>
        <end position="404"/>
    </location>
</feature>
<comment type="caution">
    <text evidence="2">The sequence shown here is derived from an EMBL/GenBank/DDBJ whole genome shotgun (WGS) entry which is preliminary data.</text>
</comment>
<proteinExistence type="predicted"/>
<gene>
    <name evidence="2" type="ORF">FA13DRAFT_1720699</name>
</gene>
<feature type="region of interest" description="Disordered" evidence="1">
    <location>
        <begin position="304"/>
        <end position="337"/>
    </location>
</feature>
<accession>A0A4Y7S786</accession>
<evidence type="ECO:0000313" key="2">
    <source>
        <dbReference type="EMBL" id="TEB17143.1"/>
    </source>
</evidence>
<dbReference type="Proteomes" id="UP000298030">
    <property type="component" value="Unassembled WGS sequence"/>
</dbReference>
<dbReference type="AlphaFoldDB" id="A0A4Y7S786"/>
<protein>
    <submittedName>
        <fullName evidence="2">Uncharacterized protein</fullName>
    </submittedName>
</protein>
<evidence type="ECO:0000313" key="3">
    <source>
        <dbReference type="Proteomes" id="UP000298030"/>
    </source>
</evidence>
<sequence length="549" mass="62073">MNSPNGFVFDTALISWVAYRRPLKQIRPAFQCPSFLPFQHGDKQPTQLTDFPRRHTTKRHRVRMPGCRQPERYRSLTDAHNARISGRKQRKIWRSEELLRDFLAIRIWTMNTPFIRTRKPGFRRRMETITEDAEEFPQDNQDECLGYRMVEALNEISLEGAESVSGILESISEEDSAVGVDLGGHPEYEPRYALIYIHGFDYNELELNKAKAMRLGRRRANLATCFVRSGRRYPPSPKMRIVHVAPSSPQGRDRTMVFSIEPSLRRAPGHRFAAATYPPGLDDSAWSMEGKRLKAEIEASSMGDRYGIRNSHYSRQDRTNTEGQQEQTKVEKEEETSPISVIELEDNVLVSACLFFARVDSSVGTSRAGSAERVGLIERPQATGRRSFKPAFNSKKNSQSKRNEGVKLATIRYNEQMGAYRRSPLDHGLRSDSVISRNQTGLCANSSSIPTTPLARTVTPLWPSLVLSFKFLAASGGASARGRSRLRSPLFWASRVVLVCFLRKRSVTHLLVCPFSLPIHVHTSARMVGRGPLLLSVSLEAETLKTLPV</sequence>